<dbReference type="GO" id="GO:0016887">
    <property type="term" value="F:ATP hydrolysis activity"/>
    <property type="evidence" value="ECO:0007669"/>
    <property type="project" value="InterPro"/>
</dbReference>
<dbReference type="PANTHER" id="PTHR42855">
    <property type="entry name" value="ABC TRANSPORTER ATP-BINDING SUBUNIT"/>
    <property type="match status" value="1"/>
</dbReference>
<name>A0A9D2U291_9FIRM</name>
<keyword evidence="10" id="KW-0694">RNA-binding</keyword>
<keyword evidence="3" id="KW-0820">tRNA-binding</keyword>
<dbReference type="InterPro" id="IPR003439">
    <property type="entry name" value="ABC_transporter-like_ATP-bd"/>
</dbReference>
<dbReference type="Gene3D" id="3.40.50.300">
    <property type="entry name" value="P-loop containing nucleotide triphosphate hydrolases"/>
    <property type="match status" value="2"/>
</dbReference>
<keyword evidence="7" id="KW-0378">Hydrolase</keyword>
<dbReference type="Pfam" id="PF16326">
    <property type="entry name" value="ABC_tran_CTD"/>
    <property type="match status" value="1"/>
</dbReference>
<reference evidence="14" key="1">
    <citation type="journal article" date="2021" name="PeerJ">
        <title>Extensive microbial diversity within the chicken gut microbiome revealed by metagenomics and culture.</title>
        <authorList>
            <person name="Gilroy R."/>
            <person name="Ravi A."/>
            <person name="Getino M."/>
            <person name="Pursley I."/>
            <person name="Horton D.L."/>
            <person name="Alikhan N.F."/>
            <person name="Baker D."/>
            <person name="Gharbi K."/>
            <person name="Hall N."/>
            <person name="Watson M."/>
            <person name="Adriaenssens E.M."/>
            <person name="Foster-Nyarko E."/>
            <person name="Jarju S."/>
            <person name="Secka A."/>
            <person name="Antonio M."/>
            <person name="Oren A."/>
            <person name="Chaudhuri R.R."/>
            <person name="La Ragione R."/>
            <person name="Hildebrand F."/>
            <person name="Pallen M.J."/>
        </authorList>
    </citation>
    <scope>NUCLEOTIDE SEQUENCE</scope>
    <source>
        <strain evidence="14">ChiGjej3B3-11674</strain>
    </source>
</reference>
<keyword evidence="2" id="KW-0963">Cytoplasm</keyword>
<gene>
    <name evidence="14" type="ORF">H9911_03445</name>
</gene>
<dbReference type="InterPro" id="IPR032524">
    <property type="entry name" value="ABC_tran_C"/>
</dbReference>
<dbReference type="GO" id="GO:0019843">
    <property type="term" value="F:rRNA binding"/>
    <property type="evidence" value="ECO:0007669"/>
    <property type="project" value="UniProtKB-KW"/>
</dbReference>
<dbReference type="InterPro" id="IPR027417">
    <property type="entry name" value="P-loop_NTPase"/>
</dbReference>
<dbReference type="EMBL" id="DWUV01000065">
    <property type="protein sequence ID" value="HJD33584.1"/>
    <property type="molecule type" value="Genomic_DNA"/>
</dbReference>
<dbReference type="InterPro" id="IPR032781">
    <property type="entry name" value="ABC_tran_Xtn"/>
</dbReference>
<keyword evidence="6" id="KW-0547">Nucleotide-binding</keyword>
<dbReference type="PROSITE" id="PS00211">
    <property type="entry name" value="ABC_TRANSPORTER_1"/>
    <property type="match status" value="1"/>
</dbReference>
<feature type="domain" description="ABC transporter" evidence="13">
    <location>
        <begin position="277"/>
        <end position="494"/>
    </location>
</feature>
<evidence type="ECO:0000256" key="7">
    <source>
        <dbReference type="ARBA" id="ARBA00022801"/>
    </source>
</evidence>
<evidence type="ECO:0000256" key="6">
    <source>
        <dbReference type="ARBA" id="ARBA00022741"/>
    </source>
</evidence>
<dbReference type="FunFam" id="3.40.50.300:FF:000011">
    <property type="entry name" value="Putative ABC transporter ATP-binding component"/>
    <property type="match status" value="1"/>
</dbReference>
<evidence type="ECO:0000313" key="15">
    <source>
        <dbReference type="Proteomes" id="UP000823897"/>
    </source>
</evidence>
<dbReference type="Pfam" id="PF00005">
    <property type="entry name" value="ABC_tran"/>
    <property type="match status" value="2"/>
</dbReference>
<keyword evidence="11" id="KW-0648">Protein biosynthesis</keyword>
<dbReference type="FunFam" id="3.40.50.300:FF:000183">
    <property type="entry name" value="ABC transporter ATP-binding protein yjjK"/>
    <property type="match status" value="1"/>
</dbReference>
<dbReference type="SMART" id="SM00382">
    <property type="entry name" value="AAA"/>
    <property type="match status" value="2"/>
</dbReference>
<feature type="region of interest" description="Disordered" evidence="12">
    <location>
        <begin position="495"/>
        <end position="541"/>
    </location>
</feature>
<keyword evidence="5" id="KW-0677">Repeat</keyword>
<evidence type="ECO:0000256" key="8">
    <source>
        <dbReference type="ARBA" id="ARBA00022840"/>
    </source>
</evidence>
<dbReference type="PANTHER" id="PTHR42855:SF1">
    <property type="entry name" value="ABC TRANSPORTER DOMAIN-CONTAINING PROTEIN"/>
    <property type="match status" value="1"/>
</dbReference>
<evidence type="ECO:0000313" key="14">
    <source>
        <dbReference type="EMBL" id="HJD33584.1"/>
    </source>
</evidence>
<evidence type="ECO:0000256" key="4">
    <source>
        <dbReference type="ARBA" id="ARBA00022730"/>
    </source>
</evidence>
<dbReference type="InterPro" id="IPR017871">
    <property type="entry name" value="ABC_transporter-like_CS"/>
</dbReference>
<evidence type="ECO:0000256" key="10">
    <source>
        <dbReference type="ARBA" id="ARBA00022884"/>
    </source>
</evidence>
<dbReference type="Proteomes" id="UP000823897">
    <property type="component" value="Unassembled WGS sequence"/>
</dbReference>
<keyword evidence="8 14" id="KW-0067">ATP-binding</keyword>
<dbReference type="GO" id="GO:0003677">
    <property type="term" value="F:DNA binding"/>
    <property type="evidence" value="ECO:0007669"/>
    <property type="project" value="InterPro"/>
</dbReference>
<comment type="similarity">
    <text evidence="1">Belongs to the ABC transporter superfamily. ABCF family. Translational throttle EttA subfamily.</text>
</comment>
<sequence length="619" mass="69597">MNIINIEHISKIYGEKTIYEDASFGIQQGDKIGIVGINGTGKSTLLKMVAGEEVPDEGQIIRQNGLKIAYVPQNPVFPEGADIRSYAFEKGAGEDWQVESNLTKLGITDLDQKIEHLSGGQKRRVVLAKTLAGDFDVLLLDEPTNHLDGAMIAWLEEYLRGYRGTILMVTHDRYFLDRVTNRILEISHGKMYGYDADYSGFLELKAAREEMELASERKRQSILRMELEWAKRGCRARTTKQRARLERLEALKNGKAPAQDQTVELGSVETRMGKKTIELHHVSKSYGDKKILEDYSYIVLKNQRLGIIGPNGCGKSTVMKMIAGLVEPDSGEIEIGETVRIGYFAQEEHHMDDAQRVIDYVKDIAEYITTTDGKISASSLLERFLFTPDMQYAPIGKLSGGEKRRLYLLGVLAENANVLLLDEAGNNLDIPTLTILEDYLNSFSGIVIAVSHDRYFLDNIADRILELDGEGHVTQYEGGYTDYLEAKKRKMASDDRAGYAGTAERSRQKENTAQSGSVPGGASESESMKKSGKSWKQDQPQKLKFSYKEQREYETIDDDIAAIEAKLETIGRQIEANATNSVKLKELLEEQEKTQGELDEKMERWVYLNDLAEKIAEQE</sequence>
<dbReference type="InterPro" id="IPR037118">
    <property type="entry name" value="Val-tRNA_synth_C_sf"/>
</dbReference>
<dbReference type="Pfam" id="PF12848">
    <property type="entry name" value="ABC_tran_Xtn"/>
    <property type="match status" value="1"/>
</dbReference>
<dbReference type="SUPFAM" id="SSF52540">
    <property type="entry name" value="P-loop containing nucleoside triphosphate hydrolases"/>
    <property type="match status" value="2"/>
</dbReference>
<dbReference type="InterPro" id="IPR051309">
    <property type="entry name" value="ABCF_ATPase"/>
</dbReference>
<evidence type="ECO:0000256" key="2">
    <source>
        <dbReference type="ARBA" id="ARBA00022490"/>
    </source>
</evidence>
<protein>
    <submittedName>
        <fullName evidence="14">ABC-F family ATP-binding cassette domain-containing protein</fullName>
    </submittedName>
</protein>
<dbReference type="CDD" id="cd03221">
    <property type="entry name" value="ABCF_EF-3"/>
    <property type="match status" value="2"/>
</dbReference>
<keyword evidence="4" id="KW-0699">rRNA-binding</keyword>
<evidence type="ECO:0000259" key="13">
    <source>
        <dbReference type="PROSITE" id="PS50893"/>
    </source>
</evidence>
<dbReference type="GO" id="GO:0006417">
    <property type="term" value="P:regulation of translation"/>
    <property type="evidence" value="ECO:0007669"/>
    <property type="project" value="UniProtKB-KW"/>
</dbReference>
<evidence type="ECO:0000256" key="3">
    <source>
        <dbReference type="ARBA" id="ARBA00022555"/>
    </source>
</evidence>
<evidence type="ECO:0000256" key="11">
    <source>
        <dbReference type="ARBA" id="ARBA00022917"/>
    </source>
</evidence>
<organism evidence="14 15">
    <name type="scientific">Candidatus Mediterraneibacter tabaqchaliae</name>
    <dbReference type="NCBI Taxonomy" id="2838689"/>
    <lineage>
        <taxon>Bacteria</taxon>
        <taxon>Bacillati</taxon>
        <taxon>Bacillota</taxon>
        <taxon>Clostridia</taxon>
        <taxon>Lachnospirales</taxon>
        <taxon>Lachnospiraceae</taxon>
        <taxon>Mediterraneibacter</taxon>
    </lineage>
</organism>
<evidence type="ECO:0000256" key="5">
    <source>
        <dbReference type="ARBA" id="ARBA00022737"/>
    </source>
</evidence>
<dbReference type="GO" id="GO:0006412">
    <property type="term" value="P:translation"/>
    <property type="evidence" value="ECO:0007669"/>
    <property type="project" value="UniProtKB-KW"/>
</dbReference>
<proteinExistence type="inferred from homology"/>
<dbReference type="InterPro" id="IPR003593">
    <property type="entry name" value="AAA+_ATPase"/>
</dbReference>
<reference evidence="14" key="2">
    <citation type="submission" date="2021-04" db="EMBL/GenBank/DDBJ databases">
        <authorList>
            <person name="Gilroy R."/>
        </authorList>
    </citation>
    <scope>NUCLEOTIDE SEQUENCE</scope>
    <source>
        <strain evidence="14">ChiGjej3B3-11674</strain>
    </source>
</reference>
<evidence type="ECO:0000256" key="12">
    <source>
        <dbReference type="SAM" id="MobiDB-lite"/>
    </source>
</evidence>
<dbReference type="AlphaFoldDB" id="A0A9D2U291"/>
<feature type="domain" description="ABC transporter" evidence="13">
    <location>
        <begin position="4"/>
        <end position="213"/>
    </location>
</feature>
<comment type="caution">
    <text evidence="14">The sequence shown here is derived from an EMBL/GenBank/DDBJ whole genome shotgun (WGS) entry which is preliminary data.</text>
</comment>
<evidence type="ECO:0000256" key="1">
    <source>
        <dbReference type="ARBA" id="ARBA00005868"/>
    </source>
</evidence>
<dbReference type="Gene3D" id="1.10.287.380">
    <property type="entry name" value="Valyl-tRNA synthetase, C-terminal domain"/>
    <property type="match status" value="1"/>
</dbReference>
<keyword evidence="9" id="KW-0810">Translation regulation</keyword>
<evidence type="ECO:0000256" key="9">
    <source>
        <dbReference type="ARBA" id="ARBA00022845"/>
    </source>
</evidence>
<dbReference type="PROSITE" id="PS50893">
    <property type="entry name" value="ABC_TRANSPORTER_2"/>
    <property type="match status" value="2"/>
</dbReference>
<dbReference type="GO" id="GO:0000049">
    <property type="term" value="F:tRNA binding"/>
    <property type="evidence" value="ECO:0007669"/>
    <property type="project" value="UniProtKB-KW"/>
</dbReference>
<dbReference type="GO" id="GO:0005524">
    <property type="term" value="F:ATP binding"/>
    <property type="evidence" value="ECO:0007669"/>
    <property type="project" value="UniProtKB-KW"/>
</dbReference>
<accession>A0A9D2U291</accession>